<dbReference type="InterPro" id="IPR016161">
    <property type="entry name" value="Ald_DH/histidinol_DH"/>
</dbReference>
<evidence type="ECO:0000256" key="3">
    <source>
        <dbReference type="PROSITE-ProRule" id="PRU10007"/>
    </source>
</evidence>
<dbReference type="AlphaFoldDB" id="A0A1H5LAW9"/>
<dbReference type="InterPro" id="IPR015590">
    <property type="entry name" value="Aldehyde_DH_dom"/>
</dbReference>
<dbReference type="GO" id="GO:0016620">
    <property type="term" value="F:oxidoreductase activity, acting on the aldehyde or oxo group of donors, NAD or NADP as acceptor"/>
    <property type="evidence" value="ECO:0007669"/>
    <property type="project" value="InterPro"/>
</dbReference>
<proteinExistence type="inferred from homology"/>
<dbReference type="InterPro" id="IPR029510">
    <property type="entry name" value="Ald_DH_CS_GLU"/>
</dbReference>
<feature type="domain" description="Aldehyde dehydrogenase" evidence="5">
    <location>
        <begin position="33"/>
        <end position="469"/>
    </location>
</feature>
<dbReference type="STRING" id="561176.SAMN04488561_2505"/>
<evidence type="ECO:0000256" key="1">
    <source>
        <dbReference type="ARBA" id="ARBA00009986"/>
    </source>
</evidence>
<dbReference type="InterPro" id="IPR016162">
    <property type="entry name" value="Ald_DH_N"/>
</dbReference>
<dbReference type="SUPFAM" id="SSF53720">
    <property type="entry name" value="ALDH-like"/>
    <property type="match status" value="1"/>
</dbReference>
<dbReference type="PANTHER" id="PTHR42804">
    <property type="entry name" value="ALDEHYDE DEHYDROGENASE"/>
    <property type="match status" value="1"/>
</dbReference>
<accession>A0A1H5LAW9</accession>
<dbReference type="Gene3D" id="3.40.309.10">
    <property type="entry name" value="Aldehyde Dehydrogenase, Chain A, domain 2"/>
    <property type="match status" value="1"/>
</dbReference>
<dbReference type="EMBL" id="FNUC01000003">
    <property type="protein sequence ID" value="SEE74193.1"/>
    <property type="molecule type" value="Genomic_DNA"/>
</dbReference>
<evidence type="ECO:0000313" key="6">
    <source>
        <dbReference type="EMBL" id="SEE74193.1"/>
    </source>
</evidence>
<evidence type="ECO:0000256" key="4">
    <source>
        <dbReference type="RuleBase" id="RU003345"/>
    </source>
</evidence>
<feature type="active site" evidence="3">
    <location>
        <position position="251"/>
    </location>
</feature>
<evidence type="ECO:0000256" key="2">
    <source>
        <dbReference type="ARBA" id="ARBA00023002"/>
    </source>
</evidence>
<dbReference type="PANTHER" id="PTHR42804:SF1">
    <property type="entry name" value="ALDEHYDE DEHYDROGENASE-RELATED"/>
    <property type="match status" value="1"/>
</dbReference>
<sequence length="474" mass="49027">MSDHDCTIRELVGTTAAVPADTLDPVLTDADTGRELHPQLASSAASVDAALATAWAAHTDGTWFGLPRAERAAALRALRLELQARVPDIARADAQDTGVPQTTITAFGSAVAMLLDVAAAQIEEGFGHVEQATSAGVSDQWRLPWGPAAVFLPWNAPAHLAMVKTADALTAGCPVIIKPSEWAPHFTGIFAEAVQATLPAGVVQIVHGGSAVGAALVGDERVAAVSYTGGVAGGTAVAQACAAQLKPVDLELSGNNPAVVLAGEDPAAVAEHVVTAMLTLNSQYCVAPRRLIVPEAEAQDYLAAFATALDAVTIGATADPATQLGPLAHEPHRRRVEEQLAQFAARGCEVRRYGKLPESGGHFAAPAVVVADGAPDLREEIFGPALLVRTYRDLDEAVTIANDHSYGLAGYVFGGDRDAARAVGRRLRAGLVRLNSPYGPPDSDPVMGMWGSSGIGQIGSGQGPQFFSGARYVG</sequence>
<keyword evidence="2 4" id="KW-0560">Oxidoreductase</keyword>
<dbReference type="RefSeq" id="WP_171906910.1">
    <property type="nucleotide sequence ID" value="NZ_FNUC01000003.1"/>
</dbReference>
<evidence type="ECO:0000259" key="5">
    <source>
        <dbReference type="Pfam" id="PF00171"/>
    </source>
</evidence>
<reference evidence="7" key="1">
    <citation type="submission" date="2016-10" db="EMBL/GenBank/DDBJ databases">
        <authorList>
            <person name="Varghese N."/>
            <person name="Submissions S."/>
        </authorList>
    </citation>
    <scope>NUCLEOTIDE SEQUENCE [LARGE SCALE GENOMIC DNA]</scope>
    <source>
        <strain evidence="7">DSM 45237</strain>
    </source>
</reference>
<comment type="similarity">
    <text evidence="1 4">Belongs to the aldehyde dehydrogenase family.</text>
</comment>
<keyword evidence="7" id="KW-1185">Reference proteome</keyword>
<organism evidence="6 7">
    <name type="scientific">Jiangella alba</name>
    <dbReference type="NCBI Taxonomy" id="561176"/>
    <lineage>
        <taxon>Bacteria</taxon>
        <taxon>Bacillati</taxon>
        <taxon>Actinomycetota</taxon>
        <taxon>Actinomycetes</taxon>
        <taxon>Jiangellales</taxon>
        <taxon>Jiangellaceae</taxon>
        <taxon>Jiangella</taxon>
    </lineage>
</organism>
<dbReference type="PROSITE" id="PS00687">
    <property type="entry name" value="ALDEHYDE_DEHYDR_GLU"/>
    <property type="match status" value="1"/>
</dbReference>
<dbReference type="CDD" id="cd07078">
    <property type="entry name" value="ALDH"/>
    <property type="match status" value="1"/>
</dbReference>
<dbReference type="Pfam" id="PF00171">
    <property type="entry name" value="Aldedh"/>
    <property type="match status" value="1"/>
</dbReference>
<dbReference type="Gene3D" id="3.40.605.10">
    <property type="entry name" value="Aldehyde Dehydrogenase, Chain A, domain 1"/>
    <property type="match status" value="1"/>
</dbReference>
<dbReference type="InterPro" id="IPR016163">
    <property type="entry name" value="Ald_DH_C"/>
</dbReference>
<name>A0A1H5LAW9_9ACTN</name>
<gene>
    <name evidence="6" type="ORF">SAMN04488561_2505</name>
</gene>
<dbReference type="Proteomes" id="UP000181980">
    <property type="component" value="Unassembled WGS sequence"/>
</dbReference>
<protein>
    <submittedName>
        <fullName evidence="6">Acyl-CoA reductase</fullName>
    </submittedName>
</protein>
<evidence type="ECO:0000313" key="7">
    <source>
        <dbReference type="Proteomes" id="UP000181980"/>
    </source>
</evidence>